<name>A0A6N7IPC3_9FIRM</name>
<keyword evidence="2" id="KW-1185">Reference proteome</keyword>
<reference evidence="1 2" key="1">
    <citation type="submission" date="2019-10" db="EMBL/GenBank/DDBJ databases">
        <title>Comparative genomics of sulfur disproportionating microorganisms.</title>
        <authorList>
            <person name="Ward L.M."/>
            <person name="Bertran E."/>
            <person name="Johnston D."/>
        </authorList>
    </citation>
    <scope>NUCLEOTIDE SEQUENCE [LARGE SCALE GENOMIC DNA]</scope>
    <source>
        <strain evidence="1 2">DSM 14055</strain>
    </source>
</reference>
<dbReference type="EMBL" id="WHYR01000011">
    <property type="protein sequence ID" value="MQL51751.1"/>
    <property type="molecule type" value="Genomic_DNA"/>
</dbReference>
<proteinExistence type="predicted"/>
<dbReference type="Proteomes" id="UP000441717">
    <property type="component" value="Unassembled WGS sequence"/>
</dbReference>
<sequence length="77" mass="8925">MDHEKLPEIKSKLGQALALIKEGVDESLPLLGDGPGKEITAMWEDFLREFLAYIKQKSRETRRNLFASISFHRIWPK</sequence>
<evidence type="ECO:0000313" key="2">
    <source>
        <dbReference type="Proteomes" id="UP000441717"/>
    </source>
</evidence>
<evidence type="ECO:0000313" key="1">
    <source>
        <dbReference type="EMBL" id="MQL51751.1"/>
    </source>
</evidence>
<accession>A0A6N7IPC3</accession>
<comment type="caution">
    <text evidence="1">The sequence shown here is derived from an EMBL/GenBank/DDBJ whole genome shotgun (WGS) entry which is preliminary data.</text>
</comment>
<dbReference type="AlphaFoldDB" id="A0A6N7IPC3"/>
<dbReference type="RefSeq" id="WP_152945684.1">
    <property type="nucleotide sequence ID" value="NZ_WHYR01000011.1"/>
</dbReference>
<dbReference type="OrthoDB" id="2905737at2"/>
<organism evidence="1 2">
    <name type="scientific">Desulfofundulus thermobenzoicus</name>
    <dbReference type="NCBI Taxonomy" id="29376"/>
    <lineage>
        <taxon>Bacteria</taxon>
        <taxon>Bacillati</taxon>
        <taxon>Bacillota</taxon>
        <taxon>Clostridia</taxon>
        <taxon>Eubacteriales</taxon>
        <taxon>Peptococcaceae</taxon>
        <taxon>Desulfofundulus</taxon>
    </lineage>
</organism>
<protein>
    <submittedName>
        <fullName evidence="1">Uncharacterized protein</fullName>
    </submittedName>
</protein>
<gene>
    <name evidence="1" type="ORF">GFC01_05640</name>
</gene>